<dbReference type="AlphaFoldDB" id="A0A6C0B4U5"/>
<reference evidence="2" key="1">
    <citation type="journal article" date="2020" name="Nature">
        <title>Giant virus diversity and host interactions through global metagenomics.</title>
        <authorList>
            <person name="Schulz F."/>
            <person name="Roux S."/>
            <person name="Paez-Espino D."/>
            <person name="Jungbluth S."/>
            <person name="Walsh D.A."/>
            <person name="Denef V.J."/>
            <person name="McMahon K.D."/>
            <person name="Konstantinidis K.T."/>
            <person name="Eloe-Fadrosh E.A."/>
            <person name="Kyrpides N.C."/>
            <person name="Woyke T."/>
        </authorList>
    </citation>
    <scope>NUCLEOTIDE SEQUENCE</scope>
    <source>
        <strain evidence="2">GVMAG-M-3300009422-16</strain>
    </source>
</reference>
<protein>
    <recommendedName>
        <fullName evidence="1">Minor capsid protein P8 central region domain-containing protein</fullName>
    </recommendedName>
</protein>
<dbReference type="Pfam" id="PF19065">
    <property type="entry name" value="P8_CR"/>
    <property type="match status" value="1"/>
</dbReference>
<proteinExistence type="predicted"/>
<evidence type="ECO:0000259" key="1">
    <source>
        <dbReference type="Pfam" id="PF19065"/>
    </source>
</evidence>
<feature type="domain" description="Minor capsid protein P8 central region" evidence="1">
    <location>
        <begin position="47"/>
        <end position="161"/>
    </location>
</feature>
<organism evidence="2">
    <name type="scientific">viral metagenome</name>
    <dbReference type="NCBI Taxonomy" id="1070528"/>
    <lineage>
        <taxon>unclassified sequences</taxon>
        <taxon>metagenomes</taxon>
        <taxon>organismal metagenomes</taxon>
    </lineage>
</organism>
<name>A0A6C0B4U5_9ZZZZ</name>
<accession>A0A6C0B4U5</accession>
<dbReference type="InterPro" id="IPR043916">
    <property type="entry name" value="P8_CR"/>
</dbReference>
<sequence length="166" mass="19478">MKKIRTPLPNGRIDIMKNNMVSHPFFVEKDNNYAFNKHAVTSIYEFNELQEKYFSDKNINLLQSKIKNRVYKQSKNNYVIAAQDIKILKIIMKSIYLQYAKNLDKNIKKQVKVLNKLVLNYSANNIISNIELYLTYKKSVSYTPIPLELPKYISTSGSKTKKNFIE</sequence>
<evidence type="ECO:0000313" key="2">
    <source>
        <dbReference type="EMBL" id="QHS86559.1"/>
    </source>
</evidence>
<dbReference type="EMBL" id="MN739058">
    <property type="protein sequence ID" value="QHS86559.1"/>
    <property type="molecule type" value="Genomic_DNA"/>
</dbReference>